<comment type="caution">
    <text evidence="2">The sequence shown here is derived from an EMBL/GenBank/DDBJ whole genome shotgun (WGS) entry which is preliminary data.</text>
</comment>
<dbReference type="GO" id="GO:0016646">
    <property type="term" value="F:oxidoreductase activity, acting on the CH-NH group of donors, NAD or NADP as acceptor"/>
    <property type="evidence" value="ECO:0007669"/>
    <property type="project" value="UniProtKB-ARBA"/>
</dbReference>
<feature type="domain" description="Flavin reductase like" evidence="1">
    <location>
        <begin position="18"/>
        <end position="166"/>
    </location>
</feature>
<dbReference type="EMBL" id="JACVVX010000003">
    <property type="protein sequence ID" value="MBD0415601.1"/>
    <property type="molecule type" value="Genomic_DNA"/>
</dbReference>
<dbReference type="InterPro" id="IPR002563">
    <property type="entry name" value="Flavin_Rdtase-like_dom"/>
</dbReference>
<organism evidence="2 3">
    <name type="scientific">Oryzicola mucosus</name>
    <dbReference type="NCBI Taxonomy" id="2767425"/>
    <lineage>
        <taxon>Bacteria</taxon>
        <taxon>Pseudomonadati</taxon>
        <taxon>Pseudomonadota</taxon>
        <taxon>Alphaproteobacteria</taxon>
        <taxon>Hyphomicrobiales</taxon>
        <taxon>Phyllobacteriaceae</taxon>
        <taxon>Oryzicola</taxon>
    </lineage>
</organism>
<dbReference type="RefSeq" id="WP_188165002.1">
    <property type="nucleotide sequence ID" value="NZ_JACVVX010000003.1"/>
</dbReference>
<sequence>MFYAPKDGHGLPHDPFTSLVAPRPIGWISSVSLEGKVNLAPYSFFNAVCSRPPMISFASEGIKDTVRNIRETGEFVVNVANYAMAEAMNLSSARLRHGDDEFAYAGLNAEPSQTVKAPRVAGVPAALECRLTSSLAITTVDGADTHNRLIIGQVSGVYIADRCLVDGLFDISLADLIARLGYRNYARVTEVFSMHRPGLDNQRP</sequence>
<dbReference type="SUPFAM" id="SSF50475">
    <property type="entry name" value="FMN-binding split barrel"/>
    <property type="match status" value="1"/>
</dbReference>
<evidence type="ECO:0000259" key="1">
    <source>
        <dbReference type="SMART" id="SM00903"/>
    </source>
</evidence>
<dbReference type="AlphaFoldDB" id="A0A8J6U0F8"/>
<evidence type="ECO:0000313" key="2">
    <source>
        <dbReference type="EMBL" id="MBD0415601.1"/>
    </source>
</evidence>
<dbReference type="PANTHER" id="PTHR43812">
    <property type="entry name" value="BLR2425 PROTEIN"/>
    <property type="match status" value="1"/>
</dbReference>
<reference evidence="2" key="1">
    <citation type="submission" date="2020-09" db="EMBL/GenBank/DDBJ databases">
        <title>Genome seq and assembly of Tianweitania sp.</title>
        <authorList>
            <person name="Chhetri G."/>
        </authorList>
    </citation>
    <scope>NUCLEOTIDE SEQUENCE</scope>
    <source>
        <strain evidence="2">Rool2</strain>
    </source>
</reference>
<dbReference type="InterPro" id="IPR012349">
    <property type="entry name" value="Split_barrel_FMN-bd"/>
</dbReference>
<dbReference type="Gene3D" id="2.30.110.10">
    <property type="entry name" value="Electron Transport, Fmn-binding Protein, Chain A"/>
    <property type="match status" value="1"/>
</dbReference>
<dbReference type="PANTHER" id="PTHR43812:SF2">
    <property type="entry name" value="FLAVIN REDUCTASE LIKE DOMAIN-CONTAINING PROTEIN"/>
    <property type="match status" value="1"/>
</dbReference>
<keyword evidence="3" id="KW-1185">Reference proteome</keyword>
<dbReference type="SMART" id="SM00903">
    <property type="entry name" value="Flavin_Reduct"/>
    <property type="match status" value="1"/>
</dbReference>
<name>A0A8J6U0F8_9HYPH</name>
<proteinExistence type="predicted"/>
<dbReference type="GO" id="GO:0010181">
    <property type="term" value="F:FMN binding"/>
    <property type="evidence" value="ECO:0007669"/>
    <property type="project" value="InterPro"/>
</dbReference>
<dbReference type="Pfam" id="PF01613">
    <property type="entry name" value="Flavin_Reduct"/>
    <property type="match status" value="1"/>
</dbReference>
<protein>
    <submittedName>
        <fullName evidence="2">Flavin reductase family protein</fullName>
    </submittedName>
</protein>
<evidence type="ECO:0000313" key="3">
    <source>
        <dbReference type="Proteomes" id="UP000643405"/>
    </source>
</evidence>
<accession>A0A8J6U0F8</accession>
<gene>
    <name evidence="2" type="ORF">ICI42_13105</name>
</gene>
<dbReference type="Proteomes" id="UP000643405">
    <property type="component" value="Unassembled WGS sequence"/>
</dbReference>